<dbReference type="Gene3D" id="1.10.287.950">
    <property type="entry name" value="Methyl-accepting chemotaxis protein"/>
    <property type="match status" value="1"/>
</dbReference>
<dbReference type="PROSITE" id="PS50885">
    <property type="entry name" value="HAMP"/>
    <property type="match status" value="1"/>
</dbReference>
<reference evidence="7 8" key="1">
    <citation type="journal article" date="2014" name="Genome Announc.">
        <title>Draft Genome Sequence of Magnetospirillum sp. Strain SO-1, a Freshwater Magnetotactic Bacterium Isolated from the Ol'khovka River, Russia.</title>
        <authorList>
            <person name="Grouzdev D.S."/>
            <person name="Dziuba M.V."/>
            <person name="Sukhacheva M.S."/>
            <person name="Mardanov A.V."/>
            <person name="Beletskiy A.V."/>
            <person name="Kuznetsov B.B."/>
            <person name="Skryabin K.G."/>
        </authorList>
    </citation>
    <scope>NUCLEOTIDE SEQUENCE [LARGE SCALE GENOMIC DNA]</scope>
    <source>
        <strain evidence="7 8">SO-1</strain>
    </source>
</reference>
<evidence type="ECO:0000256" key="4">
    <source>
        <dbReference type="SAM" id="Phobius"/>
    </source>
</evidence>
<dbReference type="GO" id="GO:0007165">
    <property type="term" value="P:signal transduction"/>
    <property type="evidence" value="ECO:0007669"/>
    <property type="project" value="UniProtKB-KW"/>
</dbReference>
<evidence type="ECO:0000313" key="8">
    <source>
        <dbReference type="Proteomes" id="UP000011744"/>
    </source>
</evidence>
<dbReference type="SUPFAM" id="SSF58104">
    <property type="entry name" value="Methyl-accepting chemotaxis protein (MCP) signaling domain"/>
    <property type="match status" value="1"/>
</dbReference>
<dbReference type="InterPro" id="IPR004089">
    <property type="entry name" value="MCPsignal_dom"/>
</dbReference>
<name>M2Z9J1_9PROT</name>
<sequence>MLDRFNVAQKLLIAFGLVLIVVIGLSAFAINRLATMNLATLDIAENWLPGLGAAREVDGLLGKQRATTFRHILTTDDKQMVEVERLLEAQVKDFRAAKERYAKLLATPEERANYEAWTKVMADYDAMAAKVLELSRQNQNDAARDMVLANVKLYADSQMHAAKAVQINAEGAKGASETAAALYSWSRAVMIGAVAAVITLVVAFGLMLRNSIATPIIAMTAAMNRLADKDLSVVIPAQGRTDEVGRMAAAMQTFKDNMIRSEQLEAEQKAAQERNVARGRAVENLTRDFDNAVSRMLGEVSAASHDMEQAAQAMSATAQQTSRQAVLVAAATEEASSSVQTVASAAEELAASIHEIGRQVTQSSQVARLAADEAARTNQTVNGLAESSARIGDVVKLINDIASQTNLLALNATIEAARAGDAGKGFAVVAGEVKHLANQTGRATEEISQQISAVQEATLQAVDAIGGIVKRIEEINQISAAIASAVEEQSAATAEIARNVQQAASGTQEVSANIGGVTQAAEETGSVATTVLTSVQAVNRQADSLRGVVANFLTGVKTA</sequence>
<keyword evidence="4" id="KW-0812">Transmembrane</keyword>
<keyword evidence="4" id="KW-0472">Membrane</keyword>
<dbReference type="PANTHER" id="PTHR32089:SF112">
    <property type="entry name" value="LYSOZYME-LIKE PROTEIN-RELATED"/>
    <property type="match status" value="1"/>
</dbReference>
<dbReference type="GO" id="GO:0016020">
    <property type="term" value="C:membrane"/>
    <property type="evidence" value="ECO:0007669"/>
    <property type="project" value="InterPro"/>
</dbReference>
<feature type="domain" description="Methyl-accepting transducer" evidence="5">
    <location>
        <begin position="303"/>
        <end position="525"/>
    </location>
</feature>
<dbReference type="GO" id="GO:0004888">
    <property type="term" value="F:transmembrane signaling receptor activity"/>
    <property type="evidence" value="ECO:0007669"/>
    <property type="project" value="InterPro"/>
</dbReference>
<dbReference type="CDD" id="cd06225">
    <property type="entry name" value="HAMP"/>
    <property type="match status" value="1"/>
</dbReference>
<gene>
    <name evidence="7" type="ORF">H261_04892</name>
</gene>
<keyword evidence="8" id="KW-1185">Reference proteome</keyword>
<dbReference type="Gene3D" id="6.10.340.10">
    <property type="match status" value="1"/>
</dbReference>
<feature type="transmembrane region" description="Helical" evidence="4">
    <location>
        <begin position="12"/>
        <end position="30"/>
    </location>
</feature>
<evidence type="ECO:0000259" key="5">
    <source>
        <dbReference type="PROSITE" id="PS50111"/>
    </source>
</evidence>
<dbReference type="Pfam" id="PF12729">
    <property type="entry name" value="4HB_MCP_1"/>
    <property type="match status" value="1"/>
</dbReference>
<dbReference type="OrthoDB" id="9814202at2"/>
<accession>M2Z9J1</accession>
<protein>
    <submittedName>
        <fullName evidence="7">Methyl-accepting chemotaxis protein</fullName>
    </submittedName>
</protein>
<dbReference type="SMART" id="SM00283">
    <property type="entry name" value="MA"/>
    <property type="match status" value="1"/>
</dbReference>
<dbReference type="PROSITE" id="PS50111">
    <property type="entry name" value="CHEMOTAXIS_TRANSDUC_2"/>
    <property type="match status" value="1"/>
</dbReference>
<evidence type="ECO:0000313" key="7">
    <source>
        <dbReference type="EMBL" id="EME71070.1"/>
    </source>
</evidence>
<dbReference type="RefSeq" id="WP_008614951.1">
    <property type="nucleotide sequence ID" value="NZ_AONQ01000009.1"/>
</dbReference>
<dbReference type="eggNOG" id="COG0840">
    <property type="taxonomic scope" value="Bacteria"/>
</dbReference>
<evidence type="ECO:0000259" key="6">
    <source>
        <dbReference type="PROSITE" id="PS50885"/>
    </source>
</evidence>
<evidence type="ECO:0000256" key="3">
    <source>
        <dbReference type="PROSITE-ProRule" id="PRU00284"/>
    </source>
</evidence>
<dbReference type="EMBL" id="AONQ01000009">
    <property type="protein sequence ID" value="EME71070.1"/>
    <property type="molecule type" value="Genomic_DNA"/>
</dbReference>
<keyword evidence="1 3" id="KW-0807">Transducer</keyword>
<evidence type="ECO:0000256" key="1">
    <source>
        <dbReference type="ARBA" id="ARBA00023224"/>
    </source>
</evidence>
<keyword evidence="4" id="KW-1133">Transmembrane helix</keyword>
<feature type="transmembrane region" description="Helical" evidence="4">
    <location>
        <begin position="188"/>
        <end position="208"/>
    </location>
</feature>
<comment type="similarity">
    <text evidence="2">Belongs to the methyl-accepting chemotaxis (MCP) protein family.</text>
</comment>
<dbReference type="STRING" id="1244869.H261_04892"/>
<dbReference type="InterPro" id="IPR003660">
    <property type="entry name" value="HAMP_dom"/>
</dbReference>
<dbReference type="Proteomes" id="UP000011744">
    <property type="component" value="Unassembled WGS sequence"/>
</dbReference>
<evidence type="ECO:0000256" key="2">
    <source>
        <dbReference type="ARBA" id="ARBA00029447"/>
    </source>
</evidence>
<dbReference type="InterPro" id="IPR004090">
    <property type="entry name" value="Chemotax_Me-accpt_rcpt"/>
</dbReference>
<dbReference type="PATRIC" id="fig|1244869.3.peg.983"/>
<feature type="domain" description="HAMP" evidence="6">
    <location>
        <begin position="210"/>
        <end position="263"/>
    </location>
</feature>
<dbReference type="SMART" id="SM00304">
    <property type="entry name" value="HAMP"/>
    <property type="match status" value="1"/>
</dbReference>
<proteinExistence type="inferred from homology"/>
<dbReference type="Pfam" id="PF00672">
    <property type="entry name" value="HAMP"/>
    <property type="match status" value="1"/>
</dbReference>
<dbReference type="InterPro" id="IPR024478">
    <property type="entry name" value="HlyB_4HB_MCP"/>
</dbReference>
<dbReference type="AlphaFoldDB" id="M2Z9J1"/>
<dbReference type="eggNOG" id="COG2770">
    <property type="taxonomic scope" value="Bacteria"/>
</dbReference>
<dbReference type="GO" id="GO:0006935">
    <property type="term" value="P:chemotaxis"/>
    <property type="evidence" value="ECO:0007669"/>
    <property type="project" value="InterPro"/>
</dbReference>
<dbReference type="PRINTS" id="PR00260">
    <property type="entry name" value="CHEMTRNSDUCR"/>
</dbReference>
<dbReference type="Pfam" id="PF00015">
    <property type="entry name" value="MCPsignal"/>
    <property type="match status" value="1"/>
</dbReference>
<dbReference type="PANTHER" id="PTHR32089">
    <property type="entry name" value="METHYL-ACCEPTING CHEMOTAXIS PROTEIN MCPB"/>
    <property type="match status" value="1"/>
</dbReference>
<organism evidence="7 8">
    <name type="scientific">Paramagnetospirillum caucaseum</name>
    <dbReference type="NCBI Taxonomy" id="1244869"/>
    <lineage>
        <taxon>Bacteria</taxon>
        <taxon>Pseudomonadati</taxon>
        <taxon>Pseudomonadota</taxon>
        <taxon>Alphaproteobacteria</taxon>
        <taxon>Rhodospirillales</taxon>
        <taxon>Magnetospirillaceae</taxon>
        <taxon>Paramagnetospirillum</taxon>
    </lineage>
</organism>
<comment type="caution">
    <text evidence="7">The sequence shown here is derived from an EMBL/GenBank/DDBJ whole genome shotgun (WGS) entry which is preliminary data.</text>
</comment>